<keyword evidence="11" id="KW-0464">Manganese</keyword>
<protein>
    <recommendedName>
        <fullName evidence="14">Lariat debranching enzyme C-terminal domain-containing protein</fullName>
    </recommendedName>
</protein>
<dbReference type="Proteomes" id="UP000019384">
    <property type="component" value="Unassembled WGS sequence"/>
</dbReference>
<evidence type="ECO:0000256" key="1">
    <source>
        <dbReference type="ARBA" id="ARBA00001936"/>
    </source>
</evidence>
<dbReference type="InterPro" id="IPR029052">
    <property type="entry name" value="Metallo-depent_PP-like"/>
</dbReference>
<organism evidence="15 16">
    <name type="scientific">Kuraishia capsulata CBS 1993</name>
    <dbReference type="NCBI Taxonomy" id="1382522"/>
    <lineage>
        <taxon>Eukaryota</taxon>
        <taxon>Fungi</taxon>
        <taxon>Dikarya</taxon>
        <taxon>Ascomycota</taxon>
        <taxon>Saccharomycotina</taxon>
        <taxon>Pichiomycetes</taxon>
        <taxon>Pichiales</taxon>
        <taxon>Pichiaceae</taxon>
        <taxon>Kuraishia</taxon>
    </lineage>
</organism>
<dbReference type="GO" id="GO:0005506">
    <property type="term" value="F:iron ion binding"/>
    <property type="evidence" value="ECO:0007669"/>
    <property type="project" value="EnsemblFungi"/>
</dbReference>
<evidence type="ECO:0000256" key="2">
    <source>
        <dbReference type="ARBA" id="ARBA00001947"/>
    </source>
</evidence>
<evidence type="ECO:0000256" key="11">
    <source>
        <dbReference type="ARBA" id="ARBA00023211"/>
    </source>
</evidence>
<comment type="cofactor">
    <cofactor evidence="1">
        <name>Mn(2+)</name>
        <dbReference type="ChEBI" id="CHEBI:29035"/>
    </cofactor>
</comment>
<comment type="similarity">
    <text evidence="5">Belongs to the lariat debranching enzyme family.</text>
</comment>
<dbReference type="AlphaFoldDB" id="W6MPQ3"/>
<evidence type="ECO:0000256" key="7">
    <source>
        <dbReference type="ARBA" id="ARBA00022723"/>
    </source>
</evidence>
<dbReference type="RefSeq" id="XP_022460611.1">
    <property type="nucleotide sequence ID" value="XM_022601357.1"/>
</dbReference>
<dbReference type="GO" id="GO:0006401">
    <property type="term" value="P:RNA catabolic process"/>
    <property type="evidence" value="ECO:0007669"/>
    <property type="project" value="EnsemblFungi"/>
</dbReference>
<evidence type="ECO:0000256" key="4">
    <source>
        <dbReference type="ARBA" id="ARBA00004123"/>
    </source>
</evidence>
<keyword evidence="12" id="KW-0539">Nucleus</keyword>
<evidence type="ECO:0000313" key="15">
    <source>
        <dbReference type="EMBL" id="CDK28621.1"/>
    </source>
</evidence>
<dbReference type="PANTHER" id="PTHR12849:SF0">
    <property type="entry name" value="LARIAT DEBRANCHING ENZYME"/>
    <property type="match status" value="1"/>
</dbReference>
<dbReference type="InterPro" id="IPR004843">
    <property type="entry name" value="Calcineurin-like_PHP"/>
</dbReference>
<dbReference type="GO" id="GO:0030145">
    <property type="term" value="F:manganese ion binding"/>
    <property type="evidence" value="ECO:0007669"/>
    <property type="project" value="EnsemblFungi"/>
</dbReference>
<dbReference type="STRING" id="1382522.W6MPQ3"/>
<gene>
    <name evidence="15" type="ORF">KUCA_T00004605001</name>
</gene>
<dbReference type="GO" id="GO:0045292">
    <property type="term" value="P:mRNA cis splicing, via spliceosome"/>
    <property type="evidence" value="ECO:0007669"/>
    <property type="project" value="EnsemblFungi"/>
</dbReference>
<proteinExistence type="inferred from homology"/>
<dbReference type="PANTHER" id="PTHR12849">
    <property type="entry name" value="RNA LARIAT DEBRANCHING ENZYME"/>
    <property type="match status" value="1"/>
</dbReference>
<keyword evidence="7" id="KW-0479">Metal-binding</keyword>
<dbReference type="GO" id="GO:0007124">
    <property type="term" value="P:pseudohyphal growth"/>
    <property type="evidence" value="ECO:0007669"/>
    <property type="project" value="EnsemblFungi"/>
</dbReference>
<reference evidence="15" key="1">
    <citation type="submission" date="2013-12" db="EMBL/GenBank/DDBJ databases">
        <authorList>
            <person name="Genoscope - CEA"/>
        </authorList>
    </citation>
    <scope>NUCLEOTIDE SEQUENCE</scope>
    <source>
        <strain evidence="15">CBS 1993</strain>
    </source>
</reference>
<keyword evidence="16" id="KW-1185">Reference proteome</keyword>
<feature type="region of interest" description="Disordered" evidence="13">
    <location>
        <begin position="272"/>
        <end position="295"/>
    </location>
</feature>
<evidence type="ECO:0000256" key="13">
    <source>
        <dbReference type="SAM" id="MobiDB-lite"/>
    </source>
</evidence>
<dbReference type="Pfam" id="PF00149">
    <property type="entry name" value="Metallophos"/>
    <property type="match status" value="1"/>
</dbReference>
<dbReference type="GeneID" id="34521999"/>
<dbReference type="GO" id="GO:0008270">
    <property type="term" value="F:zinc ion binding"/>
    <property type="evidence" value="ECO:0007669"/>
    <property type="project" value="EnsemblFungi"/>
</dbReference>
<dbReference type="SUPFAM" id="SSF56300">
    <property type="entry name" value="Metallo-dependent phosphatases"/>
    <property type="match status" value="1"/>
</dbReference>
<dbReference type="SMART" id="SM01124">
    <property type="entry name" value="DBR1"/>
    <property type="match status" value="1"/>
</dbReference>
<evidence type="ECO:0000256" key="10">
    <source>
        <dbReference type="ARBA" id="ARBA00023004"/>
    </source>
</evidence>
<keyword evidence="8" id="KW-0378">Hydrolase</keyword>
<keyword evidence="10" id="KW-0408">Iron</keyword>
<evidence type="ECO:0000256" key="12">
    <source>
        <dbReference type="ARBA" id="ARBA00023242"/>
    </source>
</evidence>
<evidence type="ECO:0000256" key="3">
    <source>
        <dbReference type="ARBA" id="ARBA00001954"/>
    </source>
</evidence>
<evidence type="ECO:0000256" key="5">
    <source>
        <dbReference type="ARBA" id="ARBA00006045"/>
    </source>
</evidence>
<feature type="domain" description="Lariat debranching enzyme C-terminal" evidence="14">
    <location>
        <begin position="283"/>
        <end position="433"/>
    </location>
</feature>
<dbReference type="Gene3D" id="3.60.21.10">
    <property type="match status" value="1"/>
</dbReference>
<dbReference type="InterPro" id="IPR007708">
    <property type="entry name" value="DBR1_C"/>
</dbReference>
<reference evidence="15" key="2">
    <citation type="submission" date="2014-02" db="EMBL/GenBank/DDBJ databases">
        <title>Complete DNA sequence of /Kuraishia capsulata/ illustrates novel genomic features among budding yeasts (/Saccharomycotina/).</title>
        <authorList>
            <person name="Morales L."/>
            <person name="Noel B."/>
            <person name="Porcel B."/>
            <person name="Marcet-Houben M."/>
            <person name="Hullo M-F."/>
            <person name="Sacerdot C."/>
            <person name="Tekaia F."/>
            <person name="Leh-Louis V."/>
            <person name="Despons L."/>
            <person name="Khanna V."/>
            <person name="Aury J-M."/>
            <person name="Barbe V."/>
            <person name="Couloux A."/>
            <person name="Labadie K."/>
            <person name="Pelletier E."/>
            <person name="Souciet J-L."/>
            <person name="Boekhout T."/>
            <person name="Gabaldon T."/>
            <person name="Wincker P."/>
            <person name="Dujon B."/>
        </authorList>
    </citation>
    <scope>NUCLEOTIDE SEQUENCE</scope>
    <source>
        <strain evidence="15">CBS 1993</strain>
    </source>
</reference>
<dbReference type="HOGENOM" id="CLU_005893_1_0_1"/>
<sequence length="435" mass="50221">MATLLVAIEGCCHGELDMIYQHLGRAAEKPDLLIICGDFQSVRNEKDLKCMAVPEKFKRLGDFPDYYSGAKKAPILTIFIGGNHEASNYLQELRHGGWVAPNIYYLGRSGVVWYRGLKIMGLSGIWNPQSFMKKPVKVEPPYNPSEIRSVYHVRKEDYWKMLCCKDTNDAVILSHDWPEGIPNFGNLEYLLRKKPFFKTDIGTGKLGSPVNRELLFRLKPRFWFSAHLHVEFMATVVHAAKRRGSSLESEGDKKSRVVKNVDEIELDLDDFDEEEEKEEVKEELEAKKEETPEKEQVTEFHALDKCLPRRKFLAFKQVQVTNMHHPSFTDKESLYLDEEFLCVERALQSLRSSEVKSPCVEAMDTIHKALNPTDEFLEEMYLQIDVECVKFNKRFGLDDLRLSKESFLATAPNEASKFEAYVNPQTEKYEKLLSE</sequence>
<evidence type="ECO:0000256" key="9">
    <source>
        <dbReference type="ARBA" id="ARBA00022833"/>
    </source>
</evidence>
<dbReference type="GO" id="GO:0032197">
    <property type="term" value="P:retrotransposition"/>
    <property type="evidence" value="ECO:0007669"/>
    <property type="project" value="EnsemblFungi"/>
</dbReference>
<evidence type="ECO:0000256" key="6">
    <source>
        <dbReference type="ARBA" id="ARBA00022664"/>
    </source>
</evidence>
<comment type="cofactor">
    <cofactor evidence="2">
        <name>Zn(2+)</name>
        <dbReference type="ChEBI" id="CHEBI:29105"/>
    </cofactor>
</comment>
<dbReference type="GO" id="GO:0008419">
    <property type="term" value="F:RNA lariat debranching enzyme activity"/>
    <property type="evidence" value="ECO:0007669"/>
    <property type="project" value="EnsemblFungi"/>
</dbReference>
<evidence type="ECO:0000313" key="16">
    <source>
        <dbReference type="Proteomes" id="UP000019384"/>
    </source>
</evidence>
<dbReference type="GO" id="GO:0016074">
    <property type="term" value="P:sno(s)RNA metabolic process"/>
    <property type="evidence" value="ECO:0007669"/>
    <property type="project" value="EnsemblFungi"/>
</dbReference>
<dbReference type="GO" id="GO:0005634">
    <property type="term" value="C:nucleus"/>
    <property type="evidence" value="ECO:0007669"/>
    <property type="project" value="UniProtKB-SubCell"/>
</dbReference>
<dbReference type="CDD" id="cd00844">
    <property type="entry name" value="MPP_Dbr1_N"/>
    <property type="match status" value="1"/>
</dbReference>
<dbReference type="Pfam" id="PF05011">
    <property type="entry name" value="DBR1"/>
    <property type="match status" value="1"/>
</dbReference>
<dbReference type="InterPro" id="IPR041816">
    <property type="entry name" value="Dbr1_N"/>
</dbReference>
<feature type="compositionally biased region" description="Basic and acidic residues" evidence="13">
    <location>
        <begin position="278"/>
        <end position="295"/>
    </location>
</feature>
<dbReference type="OrthoDB" id="407609at2759"/>
<keyword evidence="9" id="KW-0862">Zinc</keyword>
<name>W6MPQ3_9ASCO</name>
<accession>W6MPQ3</accession>
<evidence type="ECO:0000256" key="8">
    <source>
        <dbReference type="ARBA" id="ARBA00022801"/>
    </source>
</evidence>
<evidence type="ECO:0000259" key="14">
    <source>
        <dbReference type="SMART" id="SM01124"/>
    </source>
</evidence>
<comment type="subcellular location">
    <subcellularLocation>
        <location evidence="4">Nucleus</location>
    </subcellularLocation>
</comment>
<dbReference type="EMBL" id="HG793129">
    <property type="protein sequence ID" value="CDK28621.1"/>
    <property type="molecule type" value="Genomic_DNA"/>
</dbReference>
<keyword evidence="6" id="KW-0507">mRNA processing</keyword>
<comment type="cofactor">
    <cofactor evidence="3">
        <name>Fe(2+)</name>
        <dbReference type="ChEBI" id="CHEBI:29033"/>
    </cofactor>
</comment>